<evidence type="ECO:0000256" key="2">
    <source>
        <dbReference type="SAM" id="SignalP"/>
    </source>
</evidence>
<organism evidence="4 5">
    <name type="scientific">Dendrothele bispora (strain CBS 962.96)</name>
    <dbReference type="NCBI Taxonomy" id="1314807"/>
    <lineage>
        <taxon>Eukaryota</taxon>
        <taxon>Fungi</taxon>
        <taxon>Dikarya</taxon>
        <taxon>Basidiomycota</taxon>
        <taxon>Agaricomycotina</taxon>
        <taxon>Agaricomycetes</taxon>
        <taxon>Agaricomycetidae</taxon>
        <taxon>Agaricales</taxon>
        <taxon>Agaricales incertae sedis</taxon>
        <taxon>Dendrothele</taxon>
    </lineage>
</organism>
<dbReference type="GO" id="GO:0005788">
    <property type="term" value="C:endoplasmic reticulum lumen"/>
    <property type="evidence" value="ECO:0007669"/>
    <property type="project" value="TreeGrafter"/>
</dbReference>
<dbReference type="EMBL" id="ML179150">
    <property type="protein sequence ID" value="THU97674.1"/>
    <property type="molecule type" value="Genomic_DNA"/>
</dbReference>
<dbReference type="InterPro" id="IPR013766">
    <property type="entry name" value="Thioredoxin_domain"/>
</dbReference>
<dbReference type="SUPFAM" id="SSF52833">
    <property type="entry name" value="Thioredoxin-like"/>
    <property type="match status" value="1"/>
</dbReference>
<dbReference type="PRINTS" id="PR00421">
    <property type="entry name" value="THIOREDOXIN"/>
</dbReference>
<name>A0A4S8M600_DENBC</name>
<feature type="compositionally biased region" description="Basic and acidic residues" evidence="1">
    <location>
        <begin position="425"/>
        <end position="439"/>
    </location>
</feature>
<dbReference type="AlphaFoldDB" id="A0A4S8M600"/>
<dbReference type="PANTHER" id="PTHR45815">
    <property type="entry name" value="PROTEIN DISULFIDE-ISOMERASE A6"/>
    <property type="match status" value="1"/>
</dbReference>
<dbReference type="Pfam" id="PF00085">
    <property type="entry name" value="Thioredoxin"/>
    <property type="match status" value="1"/>
</dbReference>
<feature type="non-terminal residue" evidence="4">
    <location>
        <position position="1"/>
    </location>
</feature>
<feature type="compositionally biased region" description="Low complexity" evidence="1">
    <location>
        <begin position="382"/>
        <end position="403"/>
    </location>
</feature>
<dbReference type="InterPro" id="IPR036249">
    <property type="entry name" value="Thioredoxin-like_sf"/>
</dbReference>
<feature type="domain" description="Thioredoxin" evidence="3">
    <location>
        <begin position="18"/>
        <end position="143"/>
    </location>
</feature>
<keyword evidence="5" id="KW-1185">Reference proteome</keyword>
<dbReference type="PROSITE" id="PS51352">
    <property type="entry name" value="THIOREDOXIN_2"/>
    <property type="match status" value="1"/>
</dbReference>
<feature type="compositionally biased region" description="Acidic residues" evidence="1">
    <location>
        <begin position="355"/>
        <end position="367"/>
    </location>
</feature>
<dbReference type="Gene3D" id="3.40.30.10">
    <property type="entry name" value="Glutaredoxin"/>
    <property type="match status" value="2"/>
</dbReference>
<reference evidence="4 5" key="1">
    <citation type="journal article" date="2019" name="Nat. Ecol. Evol.">
        <title>Megaphylogeny resolves global patterns of mushroom evolution.</title>
        <authorList>
            <person name="Varga T."/>
            <person name="Krizsan K."/>
            <person name="Foldi C."/>
            <person name="Dima B."/>
            <person name="Sanchez-Garcia M."/>
            <person name="Sanchez-Ramirez S."/>
            <person name="Szollosi G.J."/>
            <person name="Szarkandi J.G."/>
            <person name="Papp V."/>
            <person name="Albert L."/>
            <person name="Andreopoulos W."/>
            <person name="Angelini C."/>
            <person name="Antonin V."/>
            <person name="Barry K.W."/>
            <person name="Bougher N.L."/>
            <person name="Buchanan P."/>
            <person name="Buyck B."/>
            <person name="Bense V."/>
            <person name="Catcheside P."/>
            <person name="Chovatia M."/>
            <person name="Cooper J."/>
            <person name="Damon W."/>
            <person name="Desjardin D."/>
            <person name="Finy P."/>
            <person name="Geml J."/>
            <person name="Haridas S."/>
            <person name="Hughes K."/>
            <person name="Justo A."/>
            <person name="Karasinski D."/>
            <person name="Kautmanova I."/>
            <person name="Kiss B."/>
            <person name="Kocsube S."/>
            <person name="Kotiranta H."/>
            <person name="LaButti K.M."/>
            <person name="Lechner B.E."/>
            <person name="Liimatainen K."/>
            <person name="Lipzen A."/>
            <person name="Lukacs Z."/>
            <person name="Mihaltcheva S."/>
            <person name="Morgado L.N."/>
            <person name="Niskanen T."/>
            <person name="Noordeloos M.E."/>
            <person name="Ohm R.A."/>
            <person name="Ortiz-Santana B."/>
            <person name="Ovrebo C."/>
            <person name="Racz N."/>
            <person name="Riley R."/>
            <person name="Savchenko A."/>
            <person name="Shiryaev A."/>
            <person name="Soop K."/>
            <person name="Spirin V."/>
            <person name="Szebenyi C."/>
            <person name="Tomsovsky M."/>
            <person name="Tulloss R.E."/>
            <person name="Uehling J."/>
            <person name="Grigoriev I.V."/>
            <person name="Vagvolgyi C."/>
            <person name="Papp T."/>
            <person name="Martin F.M."/>
            <person name="Miettinen O."/>
            <person name="Hibbett D.S."/>
            <person name="Nagy L.G."/>
        </authorList>
    </citation>
    <scope>NUCLEOTIDE SEQUENCE [LARGE SCALE GENOMIC DNA]</scope>
    <source>
        <strain evidence="4 5">CBS 962.96</strain>
    </source>
</reference>
<gene>
    <name evidence="4" type="ORF">K435DRAFT_965318</name>
</gene>
<dbReference type="GO" id="GO:0015035">
    <property type="term" value="F:protein-disulfide reductase activity"/>
    <property type="evidence" value="ECO:0007669"/>
    <property type="project" value="TreeGrafter"/>
</dbReference>
<proteinExistence type="predicted"/>
<evidence type="ECO:0000259" key="3">
    <source>
        <dbReference type="PROSITE" id="PS51352"/>
    </source>
</evidence>
<evidence type="ECO:0000256" key="1">
    <source>
        <dbReference type="SAM" id="MobiDB-lite"/>
    </source>
</evidence>
<protein>
    <recommendedName>
        <fullName evidence="3">Thioredoxin domain-containing protein</fullName>
    </recommendedName>
</protein>
<accession>A0A4S8M600</accession>
<evidence type="ECO:0000313" key="4">
    <source>
        <dbReference type="EMBL" id="THU97674.1"/>
    </source>
</evidence>
<dbReference type="Proteomes" id="UP000297245">
    <property type="component" value="Unassembled WGS sequence"/>
</dbReference>
<dbReference type="GO" id="GO:0034976">
    <property type="term" value="P:response to endoplasmic reticulum stress"/>
    <property type="evidence" value="ECO:0007669"/>
    <property type="project" value="TreeGrafter"/>
</dbReference>
<feature type="region of interest" description="Disordered" evidence="1">
    <location>
        <begin position="309"/>
        <end position="439"/>
    </location>
</feature>
<feature type="chain" id="PRO_5020916557" description="Thioredoxin domain-containing protein" evidence="2">
    <location>
        <begin position="22"/>
        <end position="439"/>
    </location>
</feature>
<feature type="compositionally biased region" description="Basic and acidic residues" evidence="1">
    <location>
        <begin position="330"/>
        <end position="354"/>
    </location>
</feature>
<feature type="signal peptide" evidence="2">
    <location>
        <begin position="1"/>
        <end position="21"/>
    </location>
</feature>
<keyword evidence="2" id="KW-0732">Signal</keyword>
<dbReference type="OrthoDB" id="427280at2759"/>
<evidence type="ECO:0000313" key="5">
    <source>
        <dbReference type="Proteomes" id="UP000297245"/>
    </source>
</evidence>
<dbReference type="PANTHER" id="PTHR45815:SF3">
    <property type="entry name" value="PROTEIN DISULFIDE-ISOMERASE A6"/>
    <property type="match status" value="1"/>
</dbReference>
<sequence length="439" mass="47985">MMFDLQLLTLALALTPSLVSAGIFPKDSVVKMLDPKGFKQALKPNQTSMIAFVAPWCGHCQRMAPEYSKAALGLYPLIPTYAVNCDDEKNKRLCAEQGVQGFPTVKLFPRGKTVPPMTYDQPERSASAFFYWASRRIPNAVTKIYRAEEIQPWVEKTTSLDRPRALLLTKDKKVPLLWKVLGNKYQGQIELASHRDRKGKSSVFMGYEAGEKKVPKVLIYPIGSTKAVRYEGINKLDSLSTFFDSVIDGTATASDLLTANSQAASEEYTPDETELEIERQQEAQRIALAHGGFADLIDFEEAVKKGHGADFHDTHGYGGMMGDLPKKKKMTEGGEGEAKDKAEETAKAKAKADAEVEAEDEEDEDEVQFGADADADQVVMEATPEPIATPSSSSSAESVPVETQAKAEPEAPEPPAEPVAAAAAEEPKHSESDRPVDEL</sequence>